<dbReference type="Proteomes" id="UP000295674">
    <property type="component" value="Unassembled WGS sequence"/>
</dbReference>
<keyword evidence="3" id="KW-1185">Reference proteome</keyword>
<protein>
    <submittedName>
        <fullName evidence="2">Cupin domain-containing protein</fullName>
    </submittedName>
</protein>
<dbReference type="InterPro" id="IPR014710">
    <property type="entry name" value="RmlC-like_jellyroll"/>
</dbReference>
<name>A0A4R4VCI3_9PSEU</name>
<gene>
    <name evidence="2" type="ORF">E1181_29120</name>
</gene>
<dbReference type="InterPro" id="IPR013096">
    <property type="entry name" value="Cupin_2"/>
</dbReference>
<dbReference type="OrthoDB" id="4227163at2"/>
<comment type="caution">
    <text evidence="2">The sequence shown here is derived from an EMBL/GenBank/DDBJ whole genome shotgun (WGS) entry which is preliminary data.</text>
</comment>
<dbReference type="InterPro" id="IPR011051">
    <property type="entry name" value="RmlC_Cupin_sf"/>
</dbReference>
<accession>A0A4R4VCI3</accession>
<dbReference type="Gene3D" id="2.60.120.10">
    <property type="entry name" value="Jelly Rolls"/>
    <property type="match status" value="1"/>
</dbReference>
<dbReference type="SUPFAM" id="SSF51182">
    <property type="entry name" value="RmlC-like cupins"/>
    <property type="match status" value="1"/>
</dbReference>
<sequence length="180" mass="20577">MPDSLVFRDGRRVTFVAEGSDEEGPFLRIEHRLPRPARQAGPHWHPLLIERWTVRRGRLRFRIDGRELVLGPGESTSTGARQVHEFSTLTADVVLDHEIRPPLQHRRMFELWHALDTAGATTRSGLPRNPLALALLWQAQDGYLAGVPAWLQRAIFGGLARLARALRYEQRLDEREGRVD</sequence>
<evidence type="ECO:0000313" key="2">
    <source>
        <dbReference type="EMBL" id="TDC99653.1"/>
    </source>
</evidence>
<dbReference type="EMBL" id="SMKS01000093">
    <property type="protein sequence ID" value="TDC99653.1"/>
    <property type="molecule type" value="Genomic_DNA"/>
</dbReference>
<dbReference type="Pfam" id="PF07883">
    <property type="entry name" value="Cupin_2"/>
    <property type="match status" value="1"/>
</dbReference>
<feature type="domain" description="Cupin type-2" evidence="1">
    <location>
        <begin position="36"/>
        <end position="89"/>
    </location>
</feature>
<evidence type="ECO:0000259" key="1">
    <source>
        <dbReference type="Pfam" id="PF07883"/>
    </source>
</evidence>
<dbReference type="RefSeq" id="WP_132679619.1">
    <property type="nucleotide sequence ID" value="NZ_SMKS01000093.1"/>
</dbReference>
<proteinExistence type="predicted"/>
<dbReference type="AlphaFoldDB" id="A0A4R4VCI3"/>
<organism evidence="2 3">
    <name type="scientific">Saccharopolyspora terrae</name>
    <dbReference type="NCBI Taxonomy" id="2530384"/>
    <lineage>
        <taxon>Bacteria</taxon>
        <taxon>Bacillati</taxon>
        <taxon>Actinomycetota</taxon>
        <taxon>Actinomycetes</taxon>
        <taxon>Pseudonocardiales</taxon>
        <taxon>Pseudonocardiaceae</taxon>
        <taxon>Saccharopolyspora</taxon>
    </lineage>
</organism>
<evidence type="ECO:0000313" key="3">
    <source>
        <dbReference type="Proteomes" id="UP000295674"/>
    </source>
</evidence>
<reference evidence="2 3" key="1">
    <citation type="submission" date="2019-03" db="EMBL/GenBank/DDBJ databases">
        <title>Draft genome sequences of novel Actinobacteria.</title>
        <authorList>
            <person name="Sahin N."/>
            <person name="Ay H."/>
            <person name="Saygin H."/>
        </authorList>
    </citation>
    <scope>NUCLEOTIDE SEQUENCE [LARGE SCALE GENOMIC DNA]</scope>
    <source>
        <strain evidence="2 3">16K309</strain>
    </source>
</reference>